<dbReference type="Pfam" id="PF00004">
    <property type="entry name" value="AAA"/>
    <property type="match status" value="1"/>
</dbReference>
<dbReference type="InterPro" id="IPR003111">
    <property type="entry name" value="Lon_prtase_N"/>
</dbReference>
<dbReference type="PROSITE" id="PS51787">
    <property type="entry name" value="LON_N"/>
    <property type="match status" value="1"/>
</dbReference>
<keyword evidence="10" id="KW-0576">Peroxisome</keyword>
<dbReference type="Gene3D" id="3.40.50.300">
    <property type="entry name" value="P-loop containing nucleotide triphosphate hydrolases"/>
    <property type="match status" value="1"/>
</dbReference>
<dbReference type="GO" id="GO:0005782">
    <property type="term" value="C:peroxisomal matrix"/>
    <property type="evidence" value="ECO:0007669"/>
    <property type="project" value="UniProtKB-SubCell"/>
</dbReference>
<dbReference type="PROSITE" id="PS01046">
    <property type="entry name" value="LON_SER"/>
    <property type="match status" value="1"/>
</dbReference>
<dbReference type="FunFam" id="3.40.50.300:FF:000382">
    <property type="entry name" value="Lon protease homolog 2, peroxisomal"/>
    <property type="match status" value="1"/>
</dbReference>
<evidence type="ECO:0000256" key="5">
    <source>
        <dbReference type="ARBA" id="ARBA00022741"/>
    </source>
</evidence>
<dbReference type="InterPro" id="IPR004815">
    <property type="entry name" value="Lon_bac/euk-typ"/>
</dbReference>
<keyword evidence="6 11" id="KW-0378">Hydrolase</keyword>
<dbReference type="PROSITE" id="PS51786">
    <property type="entry name" value="LON_PROTEOLYTIC"/>
    <property type="match status" value="1"/>
</dbReference>
<dbReference type="InterPro" id="IPR054594">
    <property type="entry name" value="Lon_lid"/>
</dbReference>
<dbReference type="InterPro" id="IPR008268">
    <property type="entry name" value="Peptidase_S16_AS"/>
</dbReference>
<dbReference type="Gene3D" id="3.30.230.10">
    <property type="match status" value="1"/>
</dbReference>
<dbReference type="InterPro" id="IPR027543">
    <property type="entry name" value="Lon_bac"/>
</dbReference>
<dbReference type="FunFam" id="1.20.5.5270:FF:000002">
    <property type="entry name" value="Lon protease homolog"/>
    <property type="match status" value="1"/>
</dbReference>
<dbReference type="FunFam" id="3.30.230.10:FF:000019">
    <property type="entry name" value="Lon protease homolog 2, peroxisomal"/>
    <property type="match status" value="1"/>
</dbReference>
<dbReference type="SUPFAM" id="SSF54211">
    <property type="entry name" value="Ribosomal protein S5 domain 2-like"/>
    <property type="match status" value="1"/>
</dbReference>
<dbReference type="GO" id="GO:0005524">
    <property type="term" value="F:ATP binding"/>
    <property type="evidence" value="ECO:0007669"/>
    <property type="project" value="UniProtKB-KW"/>
</dbReference>
<keyword evidence="7 11" id="KW-0720">Serine protease</keyword>
<evidence type="ECO:0000256" key="4">
    <source>
        <dbReference type="ARBA" id="ARBA00022670"/>
    </source>
</evidence>
<feature type="compositionally biased region" description="Basic and acidic residues" evidence="14">
    <location>
        <begin position="577"/>
        <end position="598"/>
    </location>
</feature>
<dbReference type="InterPro" id="IPR008269">
    <property type="entry name" value="Lon_proteolytic"/>
</dbReference>
<dbReference type="GO" id="GO:0006515">
    <property type="term" value="P:protein quality control for misfolded or incompletely synthesized proteins"/>
    <property type="evidence" value="ECO:0007669"/>
    <property type="project" value="InterPro"/>
</dbReference>
<accession>A0A8J1URV5</accession>
<evidence type="ECO:0000256" key="2">
    <source>
        <dbReference type="ARBA" id="ARBA00004496"/>
    </source>
</evidence>
<dbReference type="GO" id="GO:0004176">
    <property type="term" value="F:ATP-dependent peptidase activity"/>
    <property type="evidence" value="ECO:0007669"/>
    <property type="project" value="UniProtKB-UniRule"/>
</dbReference>
<dbReference type="Pfam" id="PF05362">
    <property type="entry name" value="Lon_C"/>
    <property type="match status" value="1"/>
</dbReference>
<dbReference type="FunFam" id="2.30.130.40:FF:000003">
    <property type="entry name" value="Lon protease homolog 2, peroxisomal"/>
    <property type="match status" value="1"/>
</dbReference>
<dbReference type="SUPFAM" id="SSF52540">
    <property type="entry name" value="P-loop containing nucleoside triphosphate hydrolases"/>
    <property type="match status" value="1"/>
</dbReference>
<evidence type="ECO:0000313" key="15">
    <source>
        <dbReference type="EMBL" id="CAH1779806.1"/>
    </source>
</evidence>
<evidence type="ECO:0000256" key="14">
    <source>
        <dbReference type="SAM" id="MobiDB-lite"/>
    </source>
</evidence>
<dbReference type="Gene3D" id="1.20.5.5270">
    <property type="match status" value="1"/>
</dbReference>
<dbReference type="InterPro" id="IPR027065">
    <property type="entry name" value="Lon_Prtase"/>
</dbReference>
<protein>
    <recommendedName>
        <fullName evidence="13">Lon protease homolog</fullName>
        <ecNumber evidence="13">3.4.21.-</ecNumber>
    </recommendedName>
</protein>
<dbReference type="Pfam" id="PF22667">
    <property type="entry name" value="Lon_lid"/>
    <property type="match status" value="1"/>
</dbReference>
<dbReference type="SMART" id="SM00382">
    <property type="entry name" value="AAA"/>
    <property type="match status" value="1"/>
</dbReference>
<dbReference type="SUPFAM" id="SSF88697">
    <property type="entry name" value="PUA domain-like"/>
    <property type="match status" value="1"/>
</dbReference>
<evidence type="ECO:0000256" key="13">
    <source>
        <dbReference type="RuleBase" id="RU000592"/>
    </source>
</evidence>
<feature type="active site" evidence="11">
    <location>
        <position position="766"/>
    </location>
</feature>
<dbReference type="InterPro" id="IPR046336">
    <property type="entry name" value="Lon_prtase_N_sf"/>
</dbReference>
<dbReference type="Proteomes" id="UP000749559">
    <property type="component" value="Unassembled WGS sequence"/>
</dbReference>
<comment type="caution">
    <text evidence="15">The sequence shown here is derived from an EMBL/GenBank/DDBJ whole genome shotgun (WGS) entry which is preliminary data.</text>
</comment>
<evidence type="ECO:0000256" key="7">
    <source>
        <dbReference type="ARBA" id="ARBA00022825"/>
    </source>
</evidence>
<reference evidence="15" key="1">
    <citation type="submission" date="2022-03" db="EMBL/GenBank/DDBJ databases">
        <authorList>
            <person name="Martin C."/>
        </authorList>
    </citation>
    <scope>NUCLEOTIDE SEQUENCE</scope>
</reference>
<keyword evidence="3" id="KW-0963">Cytoplasm</keyword>
<dbReference type="InterPro" id="IPR003959">
    <property type="entry name" value="ATPase_AAA_core"/>
</dbReference>
<evidence type="ECO:0000313" key="16">
    <source>
        <dbReference type="Proteomes" id="UP000749559"/>
    </source>
</evidence>
<dbReference type="InterPro" id="IPR020568">
    <property type="entry name" value="Ribosomal_Su5_D2-typ_SF"/>
</dbReference>
<dbReference type="InterPro" id="IPR027417">
    <property type="entry name" value="P-loop_NTPase"/>
</dbReference>
<evidence type="ECO:0000256" key="1">
    <source>
        <dbReference type="ARBA" id="ARBA00004253"/>
    </source>
</evidence>
<evidence type="ECO:0000256" key="12">
    <source>
        <dbReference type="RuleBase" id="RU000591"/>
    </source>
</evidence>
<keyword evidence="4 11" id="KW-0645">Protease</keyword>
<dbReference type="PIRSF" id="PIRSF001174">
    <property type="entry name" value="Lon_proteas"/>
    <property type="match status" value="1"/>
</dbReference>
<dbReference type="NCBIfam" id="TIGR00763">
    <property type="entry name" value="lon"/>
    <property type="match status" value="1"/>
</dbReference>
<dbReference type="InterPro" id="IPR003593">
    <property type="entry name" value="AAA+_ATPase"/>
</dbReference>
<keyword evidence="5 12" id="KW-0547">Nucleotide-binding</keyword>
<proteinExistence type="inferred from homology"/>
<comment type="similarity">
    <text evidence="11 12">Belongs to the peptidase S16 family.</text>
</comment>
<feature type="active site" evidence="11">
    <location>
        <position position="723"/>
    </location>
</feature>
<dbReference type="Pfam" id="PF02190">
    <property type="entry name" value="LON_substr_bdg"/>
    <property type="match status" value="1"/>
</dbReference>
<dbReference type="InterPro" id="IPR027501">
    <property type="entry name" value="Lonp2_euk"/>
</dbReference>
<name>A0A8J1URV5_OWEFU</name>
<comment type="subcellular location">
    <subcellularLocation>
        <location evidence="2">Cytoplasm</location>
    </subcellularLocation>
    <subcellularLocation>
        <location evidence="1">Peroxisome matrix</location>
    </subcellularLocation>
</comment>
<dbReference type="EMBL" id="CAIIXF020000003">
    <property type="protein sequence ID" value="CAH1779806.1"/>
    <property type="molecule type" value="Genomic_DNA"/>
</dbReference>
<evidence type="ECO:0000256" key="9">
    <source>
        <dbReference type="ARBA" id="ARBA00023016"/>
    </source>
</evidence>
<dbReference type="GO" id="GO:0004252">
    <property type="term" value="F:serine-type endopeptidase activity"/>
    <property type="evidence" value="ECO:0007669"/>
    <property type="project" value="UniProtKB-UniRule"/>
</dbReference>
<dbReference type="PANTHER" id="PTHR10046">
    <property type="entry name" value="ATP DEPENDENT LON PROTEASE FAMILY MEMBER"/>
    <property type="match status" value="1"/>
</dbReference>
<keyword evidence="9" id="KW-0346">Stress response</keyword>
<dbReference type="OrthoDB" id="2411602at2759"/>
<dbReference type="AlphaFoldDB" id="A0A8J1URV5"/>
<organism evidence="15 16">
    <name type="scientific">Owenia fusiformis</name>
    <name type="common">Polychaete worm</name>
    <dbReference type="NCBI Taxonomy" id="6347"/>
    <lineage>
        <taxon>Eukaryota</taxon>
        <taxon>Metazoa</taxon>
        <taxon>Spiralia</taxon>
        <taxon>Lophotrochozoa</taxon>
        <taxon>Annelida</taxon>
        <taxon>Polychaeta</taxon>
        <taxon>Sedentaria</taxon>
        <taxon>Canalipalpata</taxon>
        <taxon>Sabellida</taxon>
        <taxon>Oweniida</taxon>
        <taxon>Oweniidae</taxon>
        <taxon>Owenia</taxon>
    </lineage>
</organism>
<dbReference type="HAMAP" id="MF_03121">
    <property type="entry name" value="lonp2_euk"/>
    <property type="match status" value="1"/>
</dbReference>
<dbReference type="InterPro" id="IPR015947">
    <property type="entry name" value="PUA-like_sf"/>
</dbReference>
<gene>
    <name evidence="15" type="ORF">OFUS_LOCUS6576</name>
</gene>
<dbReference type="GO" id="GO:0016887">
    <property type="term" value="F:ATP hydrolysis activity"/>
    <property type="evidence" value="ECO:0007669"/>
    <property type="project" value="InterPro"/>
</dbReference>
<dbReference type="CDD" id="cd19500">
    <property type="entry name" value="RecA-like_Lon"/>
    <property type="match status" value="1"/>
</dbReference>
<dbReference type="HAMAP" id="MF_01973">
    <property type="entry name" value="lon_bact"/>
    <property type="match status" value="1"/>
</dbReference>
<evidence type="ECO:0000256" key="11">
    <source>
        <dbReference type="PROSITE-ProRule" id="PRU01122"/>
    </source>
</evidence>
<evidence type="ECO:0000256" key="3">
    <source>
        <dbReference type="ARBA" id="ARBA00022490"/>
    </source>
</evidence>
<feature type="region of interest" description="Disordered" evidence="14">
    <location>
        <begin position="577"/>
        <end position="605"/>
    </location>
</feature>
<sequence length="832" mass="92080">TISIPRRLPLLLVADNVLLPGSSMRIPVRSMRNMNMVKSRLLARNTLSSTLIGVMPKEPGDENDELQSLHPIGTAAVVVQVTGTNWPKPAYTLLVTGVCRFKLDELLQETPYPVATVTQLDKLPGDELDDESTDAREMADNFRVQASRLVDMLDISIPTVAKLKKMLDNLPSQHLPDICASIVKASYSEKIQVLDALDLEERFKKTLPLLMRQIEGLKLLQKAKKDNNSVDIVRSKNRPIRLKMRKMRDMEDDDEGEGDEMADIEAKIKAAHMPDDAEKAAYKELKRLKKMPQQMPEHAMIRNYLELMVELPWSKQSKDNLDIATARKDLDEDHYGLDKLKKRVLEYFAVRQLKNKLKGPILCFVGPPGVGKTSVGRSIAHTLGREFHRIALGGVCDQSDIRGHRRTYIGSMPGRIIQGLKHVGVNNPVLLLDEVDKLGASLHGDPAAALLEVLDPEQNNTFTDHYLNVPFDLSQVLFIATANNSQSIPPALLDRMEVITIPGYTQEEKLHIGVRHLVPKQLKEHGLTAEQLQFAEEAIKLIIANYTKEAGVRKLERQLAAVCRAVAVRVAEAQTKAKHEKAENLDTHKKEGDEHTEAGDASLLAHPPDMPIVIDENAVEDILGPAYYESETAERLQQPGVAVGLAWTAMGGEIMFVEASRMRGEGKITLTGQLGDVMKESANLALNWVRANAKQFGVKSDLMQDTDIHIHFPMGAVGKDGPSAGVTIVTVLVSLFSGRCVRSDTAMTGELTLRGLVLPVGGIKEKVLAAHRAGIRRVIMPKKCEKDLQEIPSNVKAEMSFIMVTRLEEVLNAAFEDGFPALVPMLDVPSKL</sequence>
<dbReference type="InterPro" id="IPR014721">
    <property type="entry name" value="Ribsml_uS5_D2-typ_fold_subgr"/>
</dbReference>
<dbReference type="Gene3D" id="2.30.130.40">
    <property type="entry name" value="LON domain-like"/>
    <property type="match status" value="1"/>
</dbReference>
<feature type="non-terminal residue" evidence="15">
    <location>
        <position position="1"/>
    </location>
</feature>
<dbReference type="PRINTS" id="PR00830">
    <property type="entry name" value="ENDOLAPTASE"/>
</dbReference>
<dbReference type="Gene3D" id="1.20.58.1480">
    <property type="match status" value="1"/>
</dbReference>
<keyword evidence="8 12" id="KW-0067">ATP-binding</keyword>
<evidence type="ECO:0000256" key="6">
    <source>
        <dbReference type="ARBA" id="ARBA00022801"/>
    </source>
</evidence>
<evidence type="ECO:0000256" key="8">
    <source>
        <dbReference type="ARBA" id="ARBA00022840"/>
    </source>
</evidence>
<dbReference type="EC" id="3.4.21.-" evidence="13"/>
<evidence type="ECO:0000256" key="10">
    <source>
        <dbReference type="ARBA" id="ARBA00023140"/>
    </source>
</evidence>
<dbReference type="GO" id="GO:0043565">
    <property type="term" value="F:sequence-specific DNA binding"/>
    <property type="evidence" value="ECO:0007669"/>
    <property type="project" value="InterPro"/>
</dbReference>
<dbReference type="SMART" id="SM00464">
    <property type="entry name" value="LON"/>
    <property type="match status" value="1"/>
</dbReference>
<dbReference type="Gene3D" id="1.10.8.60">
    <property type="match status" value="1"/>
</dbReference>
<keyword evidence="16" id="KW-1185">Reference proteome</keyword>